<dbReference type="Proteomes" id="UP000433181">
    <property type="component" value="Unassembled WGS sequence"/>
</dbReference>
<organism evidence="10 11">
    <name type="scientific">Anaerovibrio slackiae</name>
    <dbReference type="NCBI Taxonomy" id="2652309"/>
    <lineage>
        <taxon>Bacteria</taxon>
        <taxon>Bacillati</taxon>
        <taxon>Bacillota</taxon>
        <taxon>Negativicutes</taxon>
        <taxon>Selenomonadales</taxon>
        <taxon>Selenomonadaceae</taxon>
        <taxon>Anaerovibrio</taxon>
    </lineage>
</organism>
<dbReference type="InterPro" id="IPR007197">
    <property type="entry name" value="rSAM"/>
</dbReference>
<dbReference type="SUPFAM" id="SSF102114">
    <property type="entry name" value="Radical SAM enzymes"/>
    <property type="match status" value="1"/>
</dbReference>
<comment type="caution">
    <text evidence="8">Lacks conserved residue(s) required for the propagation of feature annotation.</text>
</comment>
<sequence>MQANMIEIFSSVQGEGRYVGCRQLFVRFEGCNLQCRYCDTENAPGTHLMCNVEITPGARRFREIMNPVEGHELAAYINEFLQAVPHQAVSFTGGEPLLHTGLLRELLPLIGCKRFLETNGTLPDKLAEVLPWIDIISMDIKLPQATGREMWPEHERFLRLAVEAEKDVYAKLVVPGDLVEADFDRAVEVIASVEPSVLLILQPVTPMNGVPGAEPWYMLELQQRALAKLPDVRVIPQTHRMMNQL</sequence>
<name>A0A6I2UEK5_9FIRM</name>
<dbReference type="Pfam" id="PF04055">
    <property type="entry name" value="Radical_SAM"/>
    <property type="match status" value="1"/>
</dbReference>
<protein>
    <recommendedName>
        <fullName evidence="8">7-carboxy-7-deazaguanine synthase</fullName>
        <shortName evidence="8">CDG synthase</shortName>
        <ecNumber evidence="8">4.3.99.3</ecNumber>
    </recommendedName>
    <alternativeName>
        <fullName evidence="8">Queuosine biosynthesis protein QueE</fullName>
    </alternativeName>
</protein>
<dbReference type="Gene3D" id="3.20.20.70">
    <property type="entry name" value="Aldolase class I"/>
    <property type="match status" value="1"/>
</dbReference>
<keyword evidence="11" id="KW-1185">Reference proteome</keyword>
<dbReference type="GO" id="GO:0051539">
    <property type="term" value="F:4 iron, 4 sulfur cluster binding"/>
    <property type="evidence" value="ECO:0007669"/>
    <property type="project" value="UniProtKB-UniRule"/>
</dbReference>
<feature type="binding site" evidence="8">
    <location>
        <begin position="37"/>
        <end position="39"/>
    </location>
    <ligand>
        <name>S-adenosyl-L-methionine</name>
        <dbReference type="ChEBI" id="CHEBI:59789"/>
    </ligand>
</feature>
<keyword evidence="7 8" id="KW-0456">Lyase</keyword>
<comment type="catalytic activity">
    <reaction evidence="8">
        <text>6-carboxy-5,6,7,8-tetrahydropterin + H(+) = 7-carboxy-7-carbaguanine + NH4(+)</text>
        <dbReference type="Rhea" id="RHEA:27974"/>
        <dbReference type="ChEBI" id="CHEBI:15378"/>
        <dbReference type="ChEBI" id="CHEBI:28938"/>
        <dbReference type="ChEBI" id="CHEBI:61032"/>
        <dbReference type="ChEBI" id="CHEBI:61036"/>
        <dbReference type="EC" id="4.3.99.3"/>
    </reaction>
</comment>
<dbReference type="PIRSF" id="PIRSF000370">
    <property type="entry name" value="QueE"/>
    <property type="match status" value="1"/>
</dbReference>
<dbReference type="AlphaFoldDB" id="A0A6I2UEK5"/>
<dbReference type="InterPro" id="IPR058240">
    <property type="entry name" value="rSAM_sf"/>
</dbReference>
<dbReference type="GO" id="GO:1904047">
    <property type="term" value="F:S-adenosyl-L-methionine binding"/>
    <property type="evidence" value="ECO:0007669"/>
    <property type="project" value="UniProtKB-UniRule"/>
</dbReference>
<evidence type="ECO:0000259" key="9">
    <source>
        <dbReference type="PROSITE" id="PS51918"/>
    </source>
</evidence>
<comment type="caution">
    <text evidence="10">The sequence shown here is derived from an EMBL/GenBank/DDBJ whole genome shotgun (WGS) entry which is preliminary data.</text>
</comment>
<evidence type="ECO:0000256" key="2">
    <source>
        <dbReference type="ARBA" id="ARBA00022691"/>
    </source>
</evidence>
<comment type="cofactor">
    <cofactor evidence="8">
        <name>[4Fe-4S] cluster</name>
        <dbReference type="ChEBI" id="CHEBI:49883"/>
    </cofactor>
    <text evidence="8">Binds 1 [4Fe-4S] cluster. The cluster is coordinated with 3 cysteines and an exchangeable S-adenosyl-L-methionine.</text>
</comment>
<evidence type="ECO:0000256" key="4">
    <source>
        <dbReference type="ARBA" id="ARBA00022842"/>
    </source>
</evidence>
<evidence type="ECO:0000256" key="1">
    <source>
        <dbReference type="ARBA" id="ARBA00022485"/>
    </source>
</evidence>
<keyword evidence="6 8" id="KW-0411">Iron-sulfur</keyword>
<dbReference type="RefSeq" id="WP_154406243.1">
    <property type="nucleotide sequence ID" value="NZ_VUNR01000005.1"/>
</dbReference>
<evidence type="ECO:0000256" key="7">
    <source>
        <dbReference type="ARBA" id="ARBA00023239"/>
    </source>
</evidence>
<evidence type="ECO:0000313" key="10">
    <source>
        <dbReference type="EMBL" id="MSU08080.1"/>
    </source>
</evidence>
<keyword evidence="3 8" id="KW-0479">Metal-binding</keyword>
<comment type="function">
    <text evidence="8">Catalyzes the complex heterocyclic radical-mediated conversion of 6-carboxy-5,6,7,8-tetrahydropterin (CPH4) to 7-carboxy-7-deazaguanine (CDG), a step common to the biosynthetic pathways of all 7-deazapurine-containing compounds.</text>
</comment>
<comment type="subunit">
    <text evidence="8">Homodimer.</text>
</comment>
<feature type="binding site" evidence="8">
    <location>
        <begin position="12"/>
        <end position="14"/>
    </location>
    <ligand>
        <name>substrate</name>
    </ligand>
</feature>
<keyword evidence="5 8" id="KW-0408">Iron</keyword>
<feature type="binding site" evidence="8">
    <location>
        <position position="38"/>
    </location>
    <ligand>
        <name>[4Fe-4S] cluster</name>
        <dbReference type="ChEBI" id="CHEBI:49883"/>
        <note>4Fe-4S-S-AdoMet</note>
    </ligand>
</feature>
<dbReference type="GO" id="GO:0008616">
    <property type="term" value="P:tRNA queuosine(34) biosynthetic process"/>
    <property type="evidence" value="ECO:0007669"/>
    <property type="project" value="UniProtKB-UniRule"/>
</dbReference>
<proteinExistence type="inferred from homology"/>
<comment type="pathway">
    <text evidence="8">Purine metabolism; 7-cyano-7-deazaguanine biosynthesis.</text>
</comment>
<dbReference type="PANTHER" id="PTHR42836">
    <property type="entry name" value="7-CARBOXY-7-DEAZAGUANINE SYNTHASE"/>
    <property type="match status" value="1"/>
</dbReference>
<feature type="binding site" evidence="8">
    <location>
        <position position="94"/>
    </location>
    <ligand>
        <name>S-adenosyl-L-methionine</name>
        <dbReference type="ChEBI" id="CHEBI:59789"/>
    </ligand>
</feature>
<dbReference type="InterPro" id="IPR024924">
    <property type="entry name" value="7-CO-7-deazaguanine_synth-like"/>
</dbReference>
<dbReference type="EC" id="4.3.99.3" evidence="8"/>
<dbReference type="GeneID" id="96777993"/>
<dbReference type="HAMAP" id="MF_00917">
    <property type="entry name" value="QueE"/>
    <property type="match status" value="1"/>
</dbReference>
<dbReference type="CDD" id="cd01335">
    <property type="entry name" value="Radical_SAM"/>
    <property type="match status" value="1"/>
</dbReference>
<comment type="cofactor">
    <cofactor evidence="8">
        <name>S-adenosyl-L-methionine</name>
        <dbReference type="ChEBI" id="CHEBI:59789"/>
    </cofactor>
    <text evidence="8">Binds 1 S-adenosyl-L-methionine per subunit.</text>
</comment>
<evidence type="ECO:0000256" key="8">
    <source>
        <dbReference type="HAMAP-Rule" id="MF_00917"/>
    </source>
</evidence>
<evidence type="ECO:0000313" key="11">
    <source>
        <dbReference type="Proteomes" id="UP000433181"/>
    </source>
</evidence>
<feature type="binding site" evidence="8">
    <location>
        <position position="40"/>
    </location>
    <ligand>
        <name>Mg(2+)</name>
        <dbReference type="ChEBI" id="CHEBI:18420"/>
    </ligand>
</feature>
<dbReference type="PANTHER" id="PTHR42836:SF1">
    <property type="entry name" value="7-CARBOXY-7-DEAZAGUANINE SYNTHASE"/>
    <property type="match status" value="1"/>
</dbReference>
<evidence type="ECO:0000256" key="5">
    <source>
        <dbReference type="ARBA" id="ARBA00023004"/>
    </source>
</evidence>
<dbReference type="GO" id="GO:0000287">
    <property type="term" value="F:magnesium ion binding"/>
    <property type="evidence" value="ECO:0007669"/>
    <property type="project" value="UniProtKB-UniRule"/>
</dbReference>
<feature type="binding site" evidence="8">
    <location>
        <position position="35"/>
    </location>
    <ligand>
        <name>[4Fe-4S] cluster</name>
        <dbReference type="ChEBI" id="CHEBI:49883"/>
        <note>4Fe-4S-S-AdoMet</note>
    </ligand>
</feature>
<dbReference type="GO" id="GO:0016840">
    <property type="term" value="F:carbon-nitrogen lyase activity"/>
    <property type="evidence" value="ECO:0007669"/>
    <property type="project" value="UniProtKB-UniRule"/>
</dbReference>
<dbReference type="PROSITE" id="PS51918">
    <property type="entry name" value="RADICAL_SAM"/>
    <property type="match status" value="1"/>
</dbReference>
<feature type="domain" description="Radical SAM core" evidence="9">
    <location>
        <begin position="14"/>
        <end position="245"/>
    </location>
</feature>
<evidence type="ECO:0000256" key="6">
    <source>
        <dbReference type="ARBA" id="ARBA00023014"/>
    </source>
</evidence>
<dbReference type="SFLD" id="SFLDS00029">
    <property type="entry name" value="Radical_SAM"/>
    <property type="match status" value="1"/>
</dbReference>
<keyword evidence="4 8" id="KW-0460">Magnesium</keyword>
<reference evidence="10 11" key="1">
    <citation type="submission" date="2019-08" db="EMBL/GenBank/DDBJ databases">
        <title>In-depth cultivation of the pig gut microbiome towards novel bacterial diversity and tailored functional studies.</title>
        <authorList>
            <person name="Wylensek D."/>
            <person name="Hitch T.C.A."/>
            <person name="Clavel T."/>
        </authorList>
    </citation>
    <scope>NUCLEOTIDE SEQUENCE [LARGE SCALE GENOMIC DNA]</scope>
    <source>
        <strain evidence="10 11">WCA-693-APC-5D-A</strain>
    </source>
</reference>
<feature type="binding site" evidence="8">
    <location>
        <position position="31"/>
    </location>
    <ligand>
        <name>[4Fe-4S] cluster</name>
        <dbReference type="ChEBI" id="CHEBI:49883"/>
        <note>4Fe-4S-S-AdoMet</note>
    </ligand>
</feature>
<gene>
    <name evidence="8" type="primary">queE</name>
    <name evidence="10" type="ORF">FYJ84_03615</name>
</gene>
<accession>A0A6I2UEK5</accession>
<keyword evidence="2 8" id="KW-0949">S-adenosyl-L-methionine</keyword>
<keyword evidence="8" id="KW-0671">Queuosine biosynthesis</keyword>
<dbReference type="EMBL" id="VUNR01000005">
    <property type="protein sequence ID" value="MSU08080.1"/>
    <property type="molecule type" value="Genomic_DNA"/>
</dbReference>
<comment type="similarity">
    <text evidence="8">Belongs to the radical SAM superfamily. 7-carboxy-7-deazaguanine synthase family.</text>
</comment>
<feature type="binding site" evidence="8">
    <location>
        <position position="27"/>
    </location>
    <ligand>
        <name>substrate</name>
    </ligand>
</feature>
<comment type="cofactor">
    <cofactor evidence="8">
        <name>Mg(2+)</name>
        <dbReference type="ChEBI" id="CHEBI:18420"/>
    </cofactor>
</comment>
<keyword evidence="1 8" id="KW-0004">4Fe-4S</keyword>
<dbReference type="InterPro" id="IPR013785">
    <property type="entry name" value="Aldolase_TIM"/>
</dbReference>
<feature type="binding site" evidence="8">
    <location>
        <position position="92"/>
    </location>
    <ligand>
        <name>substrate</name>
    </ligand>
</feature>
<dbReference type="UniPathway" id="UPA00391"/>
<evidence type="ECO:0000256" key="3">
    <source>
        <dbReference type="ARBA" id="ARBA00022723"/>
    </source>
</evidence>